<accession>A0A0R3S4I0</accession>
<evidence type="ECO:0000313" key="2">
    <source>
        <dbReference type="WBParaSite" id="EEL_0000969901-mRNA-1"/>
    </source>
</evidence>
<sequence>MHHCDNMDRFLIVLSLIHLTFAGKKNLLFYVRKTHDSNVIITNKSIDYGSNDIDKKISNNTITPTSNVRLVKISKSGSGRARND</sequence>
<evidence type="ECO:0000313" key="1">
    <source>
        <dbReference type="Proteomes" id="UP000050640"/>
    </source>
</evidence>
<dbReference type="WBParaSite" id="EEL_0000969901-mRNA-1">
    <property type="protein sequence ID" value="EEL_0000969901-mRNA-1"/>
    <property type="gene ID" value="EEL_0000969901"/>
</dbReference>
<keyword evidence="1" id="KW-1185">Reference proteome</keyword>
<name>A0A0R3S4I0_9BILA</name>
<reference evidence="2" key="1">
    <citation type="submission" date="2017-02" db="UniProtKB">
        <authorList>
            <consortium name="WormBaseParasite"/>
        </authorList>
    </citation>
    <scope>IDENTIFICATION</scope>
</reference>
<dbReference type="AlphaFoldDB" id="A0A0R3S4I0"/>
<organism evidence="1 2">
    <name type="scientific">Elaeophora elaphi</name>
    <dbReference type="NCBI Taxonomy" id="1147741"/>
    <lineage>
        <taxon>Eukaryota</taxon>
        <taxon>Metazoa</taxon>
        <taxon>Ecdysozoa</taxon>
        <taxon>Nematoda</taxon>
        <taxon>Chromadorea</taxon>
        <taxon>Rhabditida</taxon>
        <taxon>Spirurina</taxon>
        <taxon>Spiruromorpha</taxon>
        <taxon>Filarioidea</taxon>
        <taxon>Onchocercidae</taxon>
        <taxon>Elaeophora</taxon>
    </lineage>
</organism>
<dbReference type="Proteomes" id="UP000050640">
    <property type="component" value="Unplaced"/>
</dbReference>
<protein>
    <submittedName>
        <fullName evidence="2">Secreted protein</fullName>
    </submittedName>
</protein>
<proteinExistence type="predicted"/>